<dbReference type="Pfam" id="PF07366">
    <property type="entry name" value="SnoaL"/>
    <property type="match status" value="1"/>
</dbReference>
<accession>A0A4V1WLD2</accession>
<evidence type="ECO:0000313" key="1">
    <source>
        <dbReference type="EMBL" id="RYN39889.1"/>
    </source>
</evidence>
<dbReference type="Proteomes" id="UP000292402">
    <property type="component" value="Unassembled WGS sequence"/>
</dbReference>
<organism evidence="1 2">
    <name type="scientific">Alternaria tenuissima</name>
    <dbReference type="NCBI Taxonomy" id="119927"/>
    <lineage>
        <taxon>Eukaryota</taxon>
        <taxon>Fungi</taxon>
        <taxon>Dikarya</taxon>
        <taxon>Ascomycota</taxon>
        <taxon>Pezizomycotina</taxon>
        <taxon>Dothideomycetes</taxon>
        <taxon>Pleosporomycetidae</taxon>
        <taxon>Pleosporales</taxon>
        <taxon>Pleosporineae</taxon>
        <taxon>Pleosporaceae</taxon>
        <taxon>Alternaria</taxon>
        <taxon>Alternaria sect. Alternaria</taxon>
        <taxon>Alternaria alternata complex</taxon>
    </lineage>
</organism>
<proteinExistence type="predicted"/>
<reference evidence="2" key="1">
    <citation type="journal article" date="2019" name="bioRxiv">
        <title>Genomics, evolutionary history and diagnostics of the Alternaria alternata species group including apple and Asian pear pathotypes.</title>
        <authorList>
            <person name="Armitage A.D."/>
            <person name="Cockerton H.M."/>
            <person name="Sreenivasaprasad S."/>
            <person name="Woodhall J.W."/>
            <person name="Lane C.R."/>
            <person name="Harrison R.J."/>
            <person name="Clarkson J.P."/>
        </authorList>
    </citation>
    <scope>NUCLEOTIDE SEQUENCE [LARGE SCALE GENOMIC DNA]</scope>
    <source>
        <strain evidence="2">FERA 1082</strain>
    </source>
</reference>
<dbReference type="InterPro" id="IPR009959">
    <property type="entry name" value="Cyclase_SnoaL-like"/>
</dbReference>
<protein>
    <recommendedName>
        <fullName evidence="3">SnoaL-like domain-containing protein</fullName>
    </recommendedName>
</protein>
<dbReference type="SUPFAM" id="SSF54427">
    <property type="entry name" value="NTF2-like"/>
    <property type="match status" value="1"/>
</dbReference>
<dbReference type="Gene3D" id="3.10.450.50">
    <property type="match status" value="1"/>
</dbReference>
<dbReference type="EMBL" id="PDXA01000056">
    <property type="protein sequence ID" value="RYN39889.1"/>
    <property type="molecule type" value="Genomic_DNA"/>
</dbReference>
<gene>
    <name evidence="1" type="ORF">AA0114_g11175</name>
</gene>
<evidence type="ECO:0000313" key="2">
    <source>
        <dbReference type="Proteomes" id="UP000292402"/>
    </source>
</evidence>
<name>A0A4V1WLD2_9PLEO</name>
<dbReference type="AlphaFoldDB" id="A0A4V1WLD2"/>
<sequence>MFTEDAEWADHAFCIRAKGHSGVEKHFSIWVGSVPNFTMNLTRCWEVPEGVVAMYDGKGTMTKDLPDLKAQGTPFEFQGFLFIQFEGSLIRSIDETYTHAYQETPDLDSYPVTS</sequence>
<comment type="caution">
    <text evidence="1">The sequence shown here is derived from an EMBL/GenBank/DDBJ whole genome shotgun (WGS) entry which is preliminary data.</text>
</comment>
<dbReference type="InterPro" id="IPR032710">
    <property type="entry name" value="NTF2-like_dom_sf"/>
</dbReference>
<dbReference type="GO" id="GO:0030638">
    <property type="term" value="P:polyketide metabolic process"/>
    <property type="evidence" value="ECO:0007669"/>
    <property type="project" value="InterPro"/>
</dbReference>
<evidence type="ECO:0008006" key="3">
    <source>
        <dbReference type="Google" id="ProtNLM"/>
    </source>
</evidence>